<comment type="caution">
    <text evidence="9">The sequence shown here is derived from an EMBL/GenBank/DDBJ whole genome shotgun (WGS) entry which is preliminary data.</text>
</comment>
<evidence type="ECO:0000256" key="6">
    <source>
        <dbReference type="SAM" id="MobiDB-lite"/>
    </source>
</evidence>
<feature type="transmembrane region" description="Helical" evidence="7">
    <location>
        <begin position="37"/>
        <end position="55"/>
    </location>
</feature>
<dbReference type="PANTHER" id="PTHR13439">
    <property type="entry name" value="CT120 PROTEIN"/>
    <property type="match status" value="1"/>
</dbReference>
<feature type="region of interest" description="Disordered" evidence="6">
    <location>
        <begin position="271"/>
        <end position="290"/>
    </location>
</feature>
<keyword evidence="4 5" id="KW-0472">Membrane</keyword>
<dbReference type="InterPro" id="IPR006634">
    <property type="entry name" value="TLC-dom"/>
</dbReference>
<evidence type="ECO:0000256" key="7">
    <source>
        <dbReference type="SAM" id="Phobius"/>
    </source>
</evidence>
<evidence type="ECO:0000313" key="9">
    <source>
        <dbReference type="EMBL" id="KAL0946764.1"/>
    </source>
</evidence>
<dbReference type="Proteomes" id="UP001556367">
    <property type="component" value="Unassembled WGS sequence"/>
</dbReference>
<keyword evidence="3 7" id="KW-1133">Transmembrane helix</keyword>
<keyword evidence="2 5" id="KW-0812">Transmembrane</keyword>
<gene>
    <name evidence="9" type="ORF">HGRIS_012939</name>
</gene>
<evidence type="ECO:0000256" key="1">
    <source>
        <dbReference type="ARBA" id="ARBA00004141"/>
    </source>
</evidence>
<feature type="transmembrane region" description="Helical" evidence="7">
    <location>
        <begin position="75"/>
        <end position="96"/>
    </location>
</feature>
<proteinExistence type="predicted"/>
<feature type="domain" description="TLC" evidence="8">
    <location>
        <begin position="70"/>
        <end position="265"/>
    </location>
</feature>
<dbReference type="SMART" id="SM00724">
    <property type="entry name" value="TLC"/>
    <property type="match status" value="1"/>
</dbReference>
<dbReference type="Pfam" id="PF03798">
    <property type="entry name" value="TRAM_LAG1_CLN8"/>
    <property type="match status" value="1"/>
</dbReference>
<sequence length="290" mass="32987">MGFLASTGRLHSICKEYAQPIADFLGTTRLPEHADTIFLSFMLFLAVHQVIGPLVSRVITPETYGKLTGRGRNNWLIHIVSQVHVIIVVPFALTCLNIESLDKDRVFGWDKRAGFVQGIACGYFLWDSLDAIINFIDIGFVIHGVACLAVYSMGFKPFVAYYGIRCLLWEASTFFLNIHWFLDKLGQTGSKLQFANAFVLLLTFFFVRIIYGGMISFVFIRTLYRVRKELPLAYLIIYGIGNLALQGLNWLWFSKMIAALRKRFQEPQSQLPKITDPLIQQPRPEPAPAR</sequence>
<name>A0ABR3IU51_9AGAR</name>
<organism evidence="9 10">
    <name type="scientific">Hohenbuehelia grisea</name>
    <dbReference type="NCBI Taxonomy" id="104357"/>
    <lineage>
        <taxon>Eukaryota</taxon>
        <taxon>Fungi</taxon>
        <taxon>Dikarya</taxon>
        <taxon>Basidiomycota</taxon>
        <taxon>Agaricomycotina</taxon>
        <taxon>Agaricomycetes</taxon>
        <taxon>Agaricomycetidae</taxon>
        <taxon>Agaricales</taxon>
        <taxon>Pleurotineae</taxon>
        <taxon>Pleurotaceae</taxon>
        <taxon>Hohenbuehelia</taxon>
    </lineage>
</organism>
<keyword evidence="10" id="KW-1185">Reference proteome</keyword>
<evidence type="ECO:0000259" key="8">
    <source>
        <dbReference type="PROSITE" id="PS50922"/>
    </source>
</evidence>
<feature type="transmembrane region" description="Helical" evidence="7">
    <location>
        <begin position="232"/>
        <end position="253"/>
    </location>
</feature>
<evidence type="ECO:0000313" key="10">
    <source>
        <dbReference type="Proteomes" id="UP001556367"/>
    </source>
</evidence>
<evidence type="ECO:0000256" key="3">
    <source>
        <dbReference type="ARBA" id="ARBA00022989"/>
    </source>
</evidence>
<evidence type="ECO:0000256" key="2">
    <source>
        <dbReference type="ARBA" id="ARBA00022692"/>
    </source>
</evidence>
<dbReference type="PROSITE" id="PS50922">
    <property type="entry name" value="TLC"/>
    <property type="match status" value="1"/>
</dbReference>
<dbReference type="InterPro" id="IPR050846">
    <property type="entry name" value="TLCD"/>
</dbReference>
<dbReference type="PANTHER" id="PTHR13439:SF0">
    <property type="entry name" value="TOPOISOMERASE I DAMAGE AFFECTED PROTEIN 4"/>
    <property type="match status" value="1"/>
</dbReference>
<feature type="transmembrane region" description="Helical" evidence="7">
    <location>
        <begin position="194"/>
        <end position="220"/>
    </location>
</feature>
<feature type="transmembrane region" description="Helical" evidence="7">
    <location>
        <begin position="132"/>
        <end position="153"/>
    </location>
</feature>
<feature type="transmembrane region" description="Helical" evidence="7">
    <location>
        <begin position="159"/>
        <end position="182"/>
    </location>
</feature>
<reference evidence="10" key="1">
    <citation type="submission" date="2024-06" db="EMBL/GenBank/DDBJ databases">
        <title>Multi-omics analyses provide insights into the biosynthesis of the anticancer antibiotic pleurotin in Hohenbuehelia grisea.</title>
        <authorList>
            <person name="Weaver J.A."/>
            <person name="Alberti F."/>
        </authorList>
    </citation>
    <scope>NUCLEOTIDE SEQUENCE [LARGE SCALE GENOMIC DNA]</scope>
    <source>
        <strain evidence="10">T-177</strain>
    </source>
</reference>
<evidence type="ECO:0000256" key="4">
    <source>
        <dbReference type="ARBA" id="ARBA00023136"/>
    </source>
</evidence>
<protein>
    <recommendedName>
        <fullName evidence="8">TLC domain-containing protein</fullName>
    </recommendedName>
</protein>
<evidence type="ECO:0000256" key="5">
    <source>
        <dbReference type="PROSITE-ProRule" id="PRU00205"/>
    </source>
</evidence>
<dbReference type="EMBL" id="JASNQZ010000015">
    <property type="protein sequence ID" value="KAL0946764.1"/>
    <property type="molecule type" value="Genomic_DNA"/>
</dbReference>
<accession>A0ABR3IU51</accession>
<comment type="subcellular location">
    <subcellularLocation>
        <location evidence="1">Membrane</location>
        <topology evidence="1">Multi-pass membrane protein</topology>
    </subcellularLocation>
</comment>